<keyword evidence="10" id="KW-1185">Reference proteome</keyword>
<feature type="transmembrane region" description="Helical" evidence="7">
    <location>
        <begin position="335"/>
        <end position="357"/>
    </location>
</feature>
<evidence type="ECO:0000256" key="2">
    <source>
        <dbReference type="ARBA" id="ARBA00006279"/>
    </source>
</evidence>
<comment type="similarity">
    <text evidence="2 7">Belongs to the ferroportin (FP) (TC 2.A.100) family. SLC40A subfamily.</text>
</comment>
<gene>
    <name evidence="9" type="ORF">SPRG_12182</name>
</gene>
<feature type="transmembrane region" description="Helical" evidence="7">
    <location>
        <begin position="199"/>
        <end position="218"/>
    </location>
</feature>
<evidence type="ECO:0000313" key="9">
    <source>
        <dbReference type="EMBL" id="KDO22755.1"/>
    </source>
</evidence>
<feature type="chain" id="PRO_5001633987" description="Solute carrier family 40 member" evidence="8">
    <location>
        <begin position="27"/>
        <end position="539"/>
    </location>
</feature>
<feature type="transmembrane region" description="Helical" evidence="7">
    <location>
        <begin position="475"/>
        <end position="497"/>
    </location>
</feature>
<comment type="caution">
    <text evidence="7">Lacks conserved residue(s) required for the propagation of feature annotation.</text>
</comment>
<feature type="transmembrane region" description="Helical" evidence="7">
    <location>
        <begin position="503"/>
        <end position="525"/>
    </location>
</feature>
<dbReference type="PANTHER" id="PTHR11660:SF57">
    <property type="entry name" value="SOLUTE CARRIER FAMILY 40 MEMBER"/>
    <property type="match status" value="1"/>
</dbReference>
<comment type="function">
    <text evidence="7">May be involved in iron transport and iron homeostasis.</text>
</comment>
<evidence type="ECO:0000313" key="10">
    <source>
        <dbReference type="Proteomes" id="UP000030745"/>
    </source>
</evidence>
<proteinExistence type="inferred from homology"/>
<protein>
    <recommendedName>
        <fullName evidence="7">Solute carrier family 40 member</fullName>
    </recommendedName>
</protein>
<keyword evidence="8" id="KW-0732">Signal</keyword>
<evidence type="ECO:0000256" key="5">
    <source>
        <dbReference type="ARBA" id="ARBA00022989"/>
    </source>
</evidence>
<dbReference type="AlphaFoldDB" id="A0A067C0X6"/>
<dbReference type="OMA" id="YPVFISY"/>
<feature type="signal peptide" evidence="8">
    <location>
        <begin position="1"/>
        <end position="26"/>
    </location>
</feature>
<dbReference type="PANTHER" id="PTHR11660">
    <property type="entry name" value="SOLUTE CARRIER FAMILY 40 MEMBER"/>
    <property type="match status" value="1"/>
</dbReference>
<dbReference type="GO" id="GO:0005381">
    <property type="term" value="F:iron ion transmembrane transporter activity"/>
    <property type="evidence" value="ECO:0007669"/>
    <property type="project" value="UniProtKB-UniRule"/>
</dbReference>
<dbReference type="RefSeq" id="XP_012206539.1">
    <property type="nucleotide sequence ID" value="XM_012351149.1"/>
</dbReference>
<comment type="subcellular location">
    <subcellularLocation>
        <location evidence="1 7">Membrane</location>
        <topology evidence="1 7">Multi-pass membrane protein</topology>
    </subcellularLocation>
</comment>
<dbReference type="OrthoDB" id="648861at2759"/>
<evidence type="ECO:0000256" key="6">
    <source>
        <dbReference type="ARBA" id="ARBA00023136"/>
    </source>
</evidence>
<keyword evidence="4 7" id="KW-0812">Transmembrane</keyword>
<evidence type="ECO:0000256" key="1">
    <source>
        <dbReference type="ARBA" id="ARBA00004141"/>
    </source>
</evidence>
<dbReference type="InterPro" id="IPR009716">
    <property type="entry name" value="Ferroportin-1"/>
</dbReference>
<dbReference type="KEGG" id="spar:SPRG_12182"/>
<dbReference type="EMBL" id="KK583263">
    <property type="protein sequence ID" value="KDO22755.1"/>
    <property type="molecule type" value="Genomic_DNA"/>
</dbReference>
<dbReference type="SUPFAM" id="SSF103473">
    <property type="entry name" value="MFS general substrate transporter"/>
    <property type="match status" value="1"/>
</dbReference>
<evidence type="ECO:0000256" key="3">
    <source>
        <dbReference type="ARBA" id="ARBA00022448"/>
    </source>
</evidence>
<sequence length="539" mass="57955">MDATLRVGALLGAASLALLSVSGGCAVAPDDCPVPNEFVLPMGMVGAATLLPILYCVLAHHRDHRTPSTEATALLSSPAPRLVDMNGVAVTARVHAYMYASHFMSAWGDRMWQFAIPLLFMEIFVNTLLPSAVFSLVVYVVGVAAVPSLGQWLDHTNRMTVLNVSIGIENACVLLSTFTLGSMLYLIHGAATIQWTWTWPLTLLFGCTIALGAVGQVFSDAQTLSLEKDWVVVIATETSTRLGDWNTTMRRIDLSCKLLAPAAFGILMDYAGSDPMTRATVGAAAVGVWNLMSAPLEYAMVRDVYALVPALANSSHIESAKPKATLSLRQYTSMWAAYAAHPTFLVSFAYCALYMTVLSGSGLNIAYLQWRGVALSLLGATSGLGALFGLLGTLLFPLLVRGIGSVERVAVVSVWLFWLTLVPVGASFVLFGQVQITDYVMIVAVLLSRAWLWSADLAETQIMQEWVEVHRRGTINAMQSATTKLFYIGMLLVSIAFADPHAFQTLVFVSLGAVFLAAVGFSTWFSTIGRHGPPVASTV</sequence>
<feature type="transmembrane region" description="Helical" evidence="7">
    <location>
        <begin position="377"/>
        <end position="400"/>
    </location>
</feature>
<keyword evidence="5 7" id="KW-1133">Transmembrane helix</keyword>
<dbReference type="GeneID" id="24134163"/>
<dbReference type="STRING" id="695850.A0A067C0X6"/>
<accession>A0A067C0X6</accession>
<dbReference type="VEuPathDB" id="FungiDB:SPRG_12182"/>
<keyword evidence="3 7" id="KW-0813">Transport</keyword>
<organism evidence="9 10">
    <name type="scientific">Saprolegnia parasitica (strain CBS 223.65)</name>
    <dbReference type="NCBI Taxonomy" id="695850"/>
    <lineage>
        <taxon>Eukaryota</taxon>
        <taxon>Sar</taxon>
        <taxon>Stramenopiles</taxon>
        <taxon>Oomycota</taxon>
        <taxon>Saprolegniomycetes</taxon>
        <taxon>Saprolegniales</taxon>
        <taxon>Saprolegniaceae</taxon>
        <taxon>Saprolegnia</taxon>
    </lineage>
</organism>
<feature type="transmembrane region" description="Helical" evidence="7">
    <location>
        <begin position="409"/>
        <end position="430"/>
    </location>
</feature>
<reference evidence="9 10" key="1">
    <citation type="journal article" date="2013" name="PLoS Genet.">
        <title>Distinctive expansion of potential virulence genes in the genome of the oomycete fish pathogen Saprolegnia parasitica.</title>
        <authorList>
            <person name="Jiang R.H."/>
            <person name="de Bruijn I."/>
            <person name="Haas B.J."/>
            <person name="Belmonte R."/>
            <person name="Lobach L."/>
            <person name="Christie J."/>
            <person name="van den Ackerveken G."/>
            <person name="Bottin A."/>
            <person name="Bulone V."/>
            <person name="Diaz-Moreno S.M."/>
            <person name="Dumas B."/>
            <person name="Fan L."/>
            <person name="Gaulin E."/>
            <person name="Govers F."/>
            <person name="Grenville-Briggs L.J."/>
            <person name="Horner N.R."/>
            <person name="Levin J.Z."/>
            <person name="Mammella M."/>
            <person name="Meijer H.J."/>
            <person name="Morris P."/>
            <person name="Nusbaum C."/>
            <person name="Oome S."/>
            <person name="Phillips A.J."/>
            <person name="van Rooyen D."/>
            <person name="Rzeszutek E."/>
            <person name="Saraiva M."/>
            <person name="Secombes C.J."/>
            <person name="Seidl M.F."/>
            <person name="Snel B."/>
            <person name="Stassen J.H."/>
            <person name="Sykes S."/>
            <person name="Tripathy S."/>
            <person name="van den Berg H."/>
            <person name="Vega-Arreguin J.C."/>
            <person name="Wawra S."/>
            <person name="Young S.K."/>
            <person name="Zeng Q."/>
            <person name="Dieguez-Uribeondo J."/>
            <person name="Russ C."/>
            <person name="Tyler B.M."/>
            <person name="van West P."/>
        </authorList>
    </citation>
    <scope>NUCLEOTIDE SEQUENCE [LARGE SCALE GENOMIC DNA]</scope>
    <source>
        <strain evidence="9 10">CBS 223.65</strain>
    </source>
</reference>
<evidence type="ECO:0000256" key="8">
    <source>
        <dbReference type="SAM" id="SignalP"/>
    </source>
</evidence>
<dbReference type="PROSITE" id="PS51257">
    <property type="entry name" value="PROKAR_LIPOPROTEIN"/>
    <property type="match status" value="1"/>
</dbReference>
<dbReference type="InterPro" id="IPR036259">
    <property type="entry name" value="MFS_trans_sf"/>
</dbReference>
<dbReference type="GO" id="GO:0016020">
    <property type="term" value="C:membrane"/>
    <property type="evidence" value="ECO:0007669"/>
    <property type="project" value="UniProtKB-SubCell"/>
</dbReference>
<dbReference type="Proteomes" id="UP000030745">
    <property type="component" value="Unassembled WGS sequence"/>
</dbReference>
<feature type="transmembrane region" description="Helical" evidence="7">
    <location>
        <begin position="39"/>
        <end position="58"/>
    </location>
</feature>
<feature type="transmembrane region" description="Helical" evidence="7">
    <location>
        <begin position="166"/>
        <end position="187"/>
    </location>
</feature>
<evidence type="ECO:0000256" key="4">
    <source>
        <dbReference type="ARBA" id="ARBA00022692"/>
    </source>
</evidence>
<dbReference type="Pfam" id="PF06963">
    <property type="entry name" value="FPN1"/>
    <property type="match status" value="1"/>
</dbReference>
<evidence type="ECO:0000256" key="7">
    <source>
        <dbReference type="RuleBase" id="RU365065"/>
    </source>
</evidence>
<name>A0A067C0X6_SAPPC</name>
<keyword evidence="6 7" id="KW-0472">Membrane</keyword>
<keyword evidence="7" id="KW-0406">Ion transport</keyword>